<evidence type="ECO:0000256" key="4">
    <source>
        <dbReference type="ARBA" id="ARBA00022723"/>
    </source>
</evidence>
<keyword evidence="11" id="KW-1185">Reference proteome</keyword>
<keyword evidence="7" id="KW-0862">Zinc</keyword>
<feature type="domain" description="RING-type" evidence="10">
    <location>
        <begin position="218"/>
        <end position="259"/>
    </location>
</feature>
<evidence type="ECO:0000256" key="7">
    <source>
        <dbReference type="ARBA" id="ARBA00022833"/>
    </source>
</evidence>
<dbReference type="Pfam" id="PF13639">
    <property type="entry name" value="zf-RING_2"/>
    <property type="match status" value="1"/>
</dbReference>
<dbReference type="PANTHER" id="PTHR45931">
    <property type="entry name" value="SI:CH211-59O9.10"/>
    <property type="match status" value="1"/>
</dbReference>
<name>A0ABM3FJK7_NEOLC</name>
<dbReference type="SUPFAM" id="SSF57850">
    <property type="entry name" value="RING/U-box"/>
    <property type="match status" value="1"/>
</dbReference>
<evidence type="ECO:0000256" key="1">
    <source>
        <dbReference type="ARBA" id="ARBA00000900"/>
    </source>
</evidence>
<evidence type="ECO:0000256" key="5">
    <source>
        <dbReference type="ARBA" id="ARBA00022771"/>
    </source>
</evidence>
<comment type="catalytic activity">
    <reaction evidence="1">
        <text>S-ubiquitinyl-[E2 ubiquitin-conjugating enzyme]-L-cysteine + [acceptor protein]-L-lysine = [E2 ubiquitin-conjugating enzyme]-L-cysteine + N(6)-ubiquitinyl-[acceptor protein]-L-lysine.</text>
        <dbReference type="EC" id="2.3.2.27"/>
    </reaction>
</comment>
<feature type="compositionally biased region" description="Low complexity" evidence="9">
    <location>
        <begin position="289"/>
        <end position="314"/>
    </location>
</feature>
<accession>A0ABM3FJK7</accession>
<dbReference type="EC" id="2.3.2.27" evidence="2"/>
<dbReference type="RefSeq" id="XP_046588180.1">
    <property type="nucleotide sequence ID" value="XM_046732224.1"/>
</dbReference>
<evidence type="ECO:0000313" key="11">
    <source>
        <dbReference type="Proteomes" id="UP000829291"/>
    </source>
</evidence>
<evidence type="ECO:0000313" key="12">
    <source>
        <dbReference type="RefSeq" id="XP_046588180.1"/>
    </source>
</evidence>
<evidence type="ECO:0000256" key="6">
    <source>
        <dbReference type="ARBA" id="ARBA00022786"/>
    </source>
</evidence>
<dbReference type="InterPro" id="IPR013083">
    <property type="entry name" value="Znf_RING/FYVE/PHD"/>
</dbReference>
<evidence type="ECO:0000256" key="8">
    <source>
        <dbReference type="PROSITE-ProRule" id="PRU00175"/>
    </source>
</evidence>
<dbReference type="PROSITE" id="PS50089">
    <property type="entry name" value="ZF_RING_2"/>
    <property type="match status" value="1"/>
</dbReference>
<dbReference type="Pfam" id="PF14369">
    <property type="entry name" value="Zn_ribbon_19"/>
    <property type="match status" value="1"/>
</dbReference>
<dbReference type="PANTHER" id="PTHR45931:SF3">
    <property type="entry name" value="RING ZINC FINGER-CONTAINING PROTEIN"/>
    <property type="match status" value="1"/>
</dbReference>
<keyword evidence="6" id="KW-0833">Ubl conjugation pathway</keyword>
<reference evidence="12" key="1">
    <citation type="submission" date="2025-08" db="UniProtKB">
        <authorList>
            <consortium name="RefSeq"/>
        </authorList>
    </citation>
    <scope>IDENTIFICATION</scope>
    <source>
        <tissue evidence="12">Thorax and Abdomen</tissue>
    </source>
</reference>
<dbReference type="SMART" id="SM00184">
    <property type="entry name" value="RING"/>
    <property type="match status" value="1"/>
</dbReference>
<keyword evidence="3" id="KW-0808">Transferase</keyword>
<dbReference type="InterPro" id="IPR001841">
    <property type="entry name" value="Znf_RING"/>
</dbReference>
<keyword evidence="5 8" id="KW-0863">Zinc-finger</keyword>
<dbReference type="GeneID" id="107217806"/>
<dbReference type="InterPro" id="IPR039525">
    <property type="entry name" value="RNF126-like_zinc-ribbon"/>
</dbReference>
<organism evidence="11 12">
    <name type="scientific">Neodiprion lecontei</name>
    <name type="common">Redheaded pine sawfly</name>
    <dbReference type="NCBI Taxonomy" id="441921"/>
    <lineage>
        <taxon>Eukaryota</taxon>
        <taxon>Metazoa</taxon>
        <taxon>Ecdysozoa</taxon>
        <taxon>Arthropoda</taxon>
        <taxon>Hexapoda</taxon>
        <taxon>Insecta</taxon>
        <taxon>Pterygota</taxon>
        <taxon>Neoptera</taxon>
        <taxon>Endopterygota</taxon>
        <taxon>Hymenoptera</taxon>
        <taxon>Tenthredinoidea</taxon>
        <taxon>Diprionidae</taxon>
        <taxon>Diprioninae</taxon>
        <taxon>Neodiprion</taxon>
    </lineage>
</organism>
<evidence type="ECO:0000256" key="9">
    <source>
        <dbReference type="SAM" id="MobiDB-lite"/>
    </source>
</evidence>
<gene>
    <name evidence="12" type="primary">LOC107217806</name>
</gene>
<evidence type="ECO:0000259" key="10">
    <source>
        <dbReference type="PROSITE" id="PS50089"/>
    </source>
</evidence>
<evidence type="ECO:0000256" key="3">
    <source>
        <dbReference type="ARBA" id="ARBA00022679"/>
    </source>
</evidence>
<feature type="region of interest" description="Disordered" evidence="9">
    <location>
        <begin position="286"/>
        <end position="314"/>
    </location>
</feature>
<keyword evidence="4" id="KW-0479">Metal-binding</keyword>
<dbReference type="Gene3D" id="3.30.40.10">
    <property type="entry name" value="Zinc/RING finger domain, C3HC4 (zinc finger)"/>
    <property type="match status" value="1"/>
</dbReference>
<proteinExistence type="predicted"/>
<evidence type="ECO:0000256" key="2">
    <source>
        <dbReference type="ARBA" id="ARBA00012483"/>
    </source>
</evidence>
<protein>
    <recommendedName>
        <fullName evidence="2">RING-type E3 ubiquitin transferase</fullName>
        <ecNumber evidence="2">2.3.2.27</ecNumber>
    </recommendedName>
</protein>
<dbReference type="InterPro" id="IPR051834">
    <property type="entry name" value="RING_finger_E3_ligase"/>
</dbReference>
<sequence>MAEAAVDGTPMSRFFCHRCSVEIEHLLPDYTCPNCSSGFIEELDAAGNDGGADMDISSEDLSDVDADIAGFDFPQRIGQELSDLFLGLTGAGSAISTAINSPAVVAGGASSGRSSRPGSESDRARQVMPVPIEHLIQDFILNLSGVGWGVPVGQGQPPVLFLGNPGDYVWGRDGLDAIVTQLLNQMEGTGPPPLPRDQIDQIPSTLVSQEQVDGKLQCSVCWEDFRLAEPVRQLPCQHFYHAPCIVPWLELHGTCPICRQSLGDQNSVEANQDTVAPSLAALFRAANESNSSRTSSTSSTSTGSSSSSDSTNEI</sequence>
<dbReference type="Proteomes" id="UP000829291">
    <property type="component" value="Chromosome 2"/>
</dbReference>